<gene>
    <name evidence="1" type="ORF">TRUGW13939_03777</name>
</gene>
<accession>A0A7H8QT29</accession>
<evidence type="ECO:0008006" key="3">
    <source>
        <dbReference type="Google" id="ProtNLM"/>
    </source>
</evidence>
<dbReference type="GeneID" id="55991280"/>
<dbReference type="OrthoDB" id="282152at2759"/>
<evidence type="ECO:0000313" key="2">
    <source>
        <dbReference type="Proteomes" id="UP000509510"/>
    </source>
</evidence>
<dbReference type="AlphaFoldDB" id="A0A7H8QT29"/>
<evidence type="ECO:0000313" key="1">
    <source>
        <dbReference type="EMBL" id="QKX56671.1"/>
    </source>
</evidence>
<feature type="non-terminal residue" evidence="1">
    <location>
        <position position="136"/>
    </location>
</feature>
<sequence length="136" mass="14970">CPNCSNALTISRGEAAGGLNRFECRACPYQYAIDISWFEQRTLKQKEVEPVFGGKKSHENVDSMEGGFLLYTLVIEDSEYADTRQNSAMSVGNVQRRSGVFLSASNSQCGRADDYILGVYDVQEDLARLRALGGVS</sequence>
<name>A0A7H8QT29_TALRU</name>
<organism evidence="1 2">
    <name type="scientific">Talaromyces rugulosus</name>
    <name type="common">Penicillium rugulosum</name>
    <dbReference type="NCBI Taxonomy" id="121627"/>
    <lineage>
        <taxon>Eukaryota</taxon>
        <taxon>Fungi</taxon>
        <taxon>Dikarya</taxon>
        <taxon>Ascomycota</taxon>
        <taxon>Pezizomycotina</taxon>
        <taxon>Eurotiomycetes</taxon>
        <taxon>Eurotiomycetidae</taxon>
        <taxon>Eurotiales</taxon>
        <taxon>Trichocomaceae</taxon>
        <taxon>Talaromyces</taxon>
        <taxon>Talaromyces sect. Islandici</taxon>
    </lineage>
</organism>
<keyword evidence="2" id="KW-1185">Reference proteome</keyword>
<reference evidence="2" key="1">
    <citation type="submission" date="2020-06" db="EMBL/GenBank/DDBJ databases">
        <title>A chromosome-scale genome assembly of Talaromyces rugulosus W13939.</title>
        <authorList>
            <person name="Wang B."/>
            <person name="Guo L."/>
            <person name="Ye K."/>
            <person name="Wang L."/>
        </authorList>
    </citation>
    <scope>NUCLEOTIDE SEQUENCE [LARGE SCALE GENOMIC DNA]</scope>
    <source>
        <strain evidence="2">W13939</strain>
    </source>
</reference>
<dbReference type="EMBL" id="CP055899">
    <property type="protein sequence ID" value="QKX56671.1"/>
    <property type="molecule type" value="Genomic_DNA"/>
</dbReference>
<proteinExistence type="predicted"/>
<protein>
    <recommendedName>
        <fullName evidence="3">DNA-directed RNA polymerase M/15kDa subunit domain-containing protein</fullName>
    </recommendedName>
</protein>
<dbReference type="RefSeq" id="XP_035342849.1">
    <property type="nucleotide sequence ID" value="XM_035486956.1"/>
</dbReference>
<dbReference type="Proteomes" id="UP000509510">
    <property type="component" value="Chromosome II"/>
</dbReference>
<dbReference type="KEGG" id="trg:TRUGW13939_03777"/>